<feature type="chain" id="PRO_5032608783" evidence="1">
    <location>
        <begin position="27"/>
        <end position="125"/>
    </location>
</feature>
<evidence type="ECO:0000256" key="1">
    <source>
        <dbReference type="SAM" id="SignalP"/>
    </source>
</evidence>
<comment type="caution">
    <text evidence="2">The sequence shown here is derived from an EMBL/GenBank/DDBJ whole genome shotgun (WGS) entry which is preliminary data.</text>
</comment>
<dbReference type="EMBL" id="WWCW01000217">
    <property type="protein sequence ID" value="MYM91538.1"/>
    <property type="molecule type" value="Genomic_DNA"/>
</dbReference>
<evidence type="ECO:0000313" key="2">
    <source>
        <dbReference type="EMBL" id="MYM91538.1"/>
    </source>
</evidence>
<accession>A0A845GEX7</accession>
<organism evidence="2 3">
    <name type="scientific">Duganella vulcania</name>
    <dbReference type="NCBI Taxonomy" id="2692166"/>
    <lineage>
        <taxon>Bacteria</taxon>
        <taxon>Pseudomonadati</taxon>
        <taxon>Pseudomonadota</taxon>
        <taxon>Betaproteobacteria</taxon>
        <taxon>Burkholderiales</taxon>
        <taxon>Oxalobacteraceae</taxon>
        <taxon>Telluria group</taxon>
        <taxon>Duganella</taxon>
    </lineage>
</organism>
<keyword evidence="1" id="KW-0732">Signal</keyword>
<proteinExistence type="predicted"/>
<sequence>MNLRMTLLAASVVAALPMMTSNAAQAAAQLMSAPVAQSSPQESAGLVAKMAALDSQRGLSADHSFRIASQHPGVVGEKITRANHTYKGLRVFGSESVIVTNSAGDIVSESVADRRAALDAPAAAQ</sequence>
<feature type="non-terminal residue" evidence="2">
    <location>
        <position position="125"/>
    </location>
</feature>
<dbReference type="AlphaFoldDB" id="A0A845GEX7"/>
<protein>
    <submittedName>
        <fullName evidence="2">M4 family peptidase</fullName>
    </submittedName>
</protein>
<dbReference type="Gene3D" id="3.10.450.490">
    <property type="match status" value="1"/>
</dbReference>
<reference evidence="2 3" key="1">
    <citation type="submission" date="2020-01" db="EMBL/GenBank/DDBJ databases">
        <title>Novel species isolated from a subtropical stream in China.</title>
        <authorList>
            <person name="Lu H."/>
        </authorList>
    </citation>
    <scope>NUCLEOTIDE SEQUENCE [LARGE SCALE GENOMIC DNA]</scope>
    <source>
        <strain evidence="2 3">FT82W</strain>
    </source>
</reference>
<feature type="signal peptide" evidence="1">
    <location>
        <begin position="1"/>
        <end position="26"/>
    </location>
</feature>
<dbReference type="Proteomes" id="UP000470302">
    <property type="component" value="Unassembled WGS sequence"/>
</dbReference>
<name>A0A845GEX7_9BURK</name>
<evidence type="ECO:0000313" key="3">
    <source>
        <dbReference type="Proteomes" id="UP000470302"/>
    </source>
</evidence>
<gene>
    <name evidence="2" type="ORF">GTP91_30720</name>
</gene>